<evidence type="ECO:0000256" key="1">
    <source>
        <dbReference type="ARBA" id="ARBA00022801"/>
    </source>
</evidence>
<evidence type="ECO:0000313" key="3">
    <source>
        <dbReference type="EMBL" id="OGE89681.1"/>
    </source>
</evidence>
<feature type="domain" description="Nudix hydrolase" evidence="2">
    <location>
        <begin position="3"/>
        <end position="136"/>
    </location>
</feature>
<organism evidence="3 4">
    <name type="scientific">Candidatus Doudnabacteria bacterium RIFCSPHIGHO2_12_FULL_48_16</name>
    <dbReference type="NCBI Taxonomy" id="1817838"/>
    <lineage>
        <taxon>Bacteria</taxon>
        <taxon>Candidatus Doudnaibacteriota</taxon>
    </lineage>
</organism>
<dbReference type="InterPro" id="IPR000086">
    <property type="entry name" value="NUDIX_hydrolase_dom"/>
</dbReference>
<dbReference type="PANTHER" id="PTHR16099:SF5">
    <property type="entry name" value="NUCLEOTIDE TRIPHOSPHATE DIPHOSPHATASE NUDT15"/>
    <property type="match status" value="1"/>
</dbReference>
<dbReference type="InterPro" id="IPR020084">
    <property type="entry name" value="NUDIX_hydrolase_CS"/>
</dbReference>
<name>A0A1F5PIH5_9BACT</name>
<dbReference type="GO" id="GO:0035539">
    <property type="term" value="F:8-oxo-7,8-dihydrodeoxyguanosine triphosphate pyrophosphatase activity"/>
    <property type="evidence" value="ECO:0007669"/>
    <property type="project" value="TreeGrafter"/>
</dbReference>
<dbReference type="GO" id="GO:0006203">
    <property type="term" value="P:dGTP catabolic process"/>
    <property type="evidence" value="ECO:0007669"/>
    <property type="project" value="TreeGrafter"/>
</dbReference>
<reference evidence="3 4" key="1">
    <citation type="journal article" date="2016" name="Nat. Commun.">
        <title>Thousands of microbial genomes shed light on interconnected biogeochemical processes in an aquifer system.</title>
        <authorList>
            <person name="Anantharaman K."/>
            <person name="Brown C.T."/>
            <person name="Hug L.A."/>
            <person name="Sharon I."/>
            <person name="Castelle C.J."/>
            <person name="Probst A.J."/>
            <person name="Thomas B.C."/>
            <person name="Singh A."/>
            <person name="Wilkins M.J."/>
            <person name="Karaoz U."/>
            <person name="Brodie E.L."/>
            <person name="Williams K.H."/>
            <person name="Hubbard S.S."/>
            <person name="Banfield J.F."/>
        </authorList>
    </citation>
    <scope>NUCLEOTIDE SEQUENCE [LARGE SCALE GENOMIC DNA]</scope>
</reference>
<dbReference type="PROSITE" id="PS00893">
    <property type="entry name" value="NUDIX_BOX"/>
    <property type="match status" value="1"/>
</dbReference>
<dbReference type="Pfam" id="PF00293">
    <property type="entry name" value="NUDIX"/>
    <property type="match status" value="1"/>
</dbReference>
<dbReference type="CDD" id="cd04678">
    <property type="entry name" value="NUDIX_MTH2_Nudt15"/>
    <property type="match status" value="1"/>
</dbReference>
<dbReference type="Gene3D" id="3.90.79.10">
    <property type="entry name" value="Nucleoside Triphosphate Pyrophosphohydrolase"/>
    <property type="match status" value="1"/>
</dbReference>
<dbReference type="GO" id="GO:0005829">
    <property type="term" value="C:cytosol"/>
    <property type="evidence" value="ECO:0007669"/>
    <property type="project" value="TreeGrafter"/>
</dbReference>
<evidence type="ECO:0000313" key="4">
    <source>
        <dbReference type="Proteomes" id="UP000177682"/>
    </source>
</evidence>
<gene>
    <name evidence="3" type="ORF">A3E29_00490</name>
</gene>
<dbReference type="InterPro" id="IPR015797">
    <property type="entry name" value="NUDIX_hydrolase-like_dom_sf"/>
</dbReference>
<proteinExistence type="predicted"/>
<sequence length="139" mass="16111">MEGQRPKVGLGVMIKKDGKFLFGRRKSEHAKDLFAPPGGHMEYAEGFIEAVSREAKEESGLEIQNVRFLCLSNIKDYMPKHYVNIGFIADWKNGEPQELEPDKMVDWRWYELDNIPRPVFSMVDHYIKAIKTGKNFFDA</sequence>
<evidence type="ECO:0000259" key="2">
    <source>
        <dbReference type="PROSITE" id="PS51462"/>
    </source>
</evidence>
<dbReference type="AlphaFoldDB" id="A0A1F5PIH5"/>
<dbReference type="PROSITE" id="PS51462">
    <property type="entry name" value="NUDIX"/>
    <property type="match status" value="1"/>
</dbReference>
<keyword evidence="1" id="KW-0378">Hydrolase</keyword>
<accession>A0A1F5PIH5</accession>
<dbReference type="Proteomes" id="UP000177682">
    <property type="component" value="Unassembled WGS sequence"/>
</dbReference>
<dbReference type="PANTHER" id="PTHR16099">
    <property type="entry name" value="8-OXO-DGTP DIPHOSPHATES NUDT15"/>
    <property type="match status" value="1"/>
</dbReference>
<dbReference type="SUPFAM" id="SSF55811">
    <property type="entry name" value="Nudix"/>
    <property type="match status" value="1"/>
</dbReference>
<comment type="caution">
    <text evidence="3">The sequence shown here is derived from an EMBL/GenBank/DDBJ whole genome shotgun (WGS) entry which is preliminary data.</text>
</comment>
<protein>
    <recommendedName>
        <fullName evidence="2">Nudix hydrolase domain-containing protein</fullName>
    </recommendedName>
</protein>
<dbReference type="EMBL" id="MFEY01000009">
    <property type="protein sequence ID" value="OGE89681.1"/>
    <property type="molecule type" value="Genomic_DNA"/>
</dbReference>